<evidence type="ECO:0000313" key="1">
    <source>
        <dbReference type="EMBL" id="GME92825.1"/>
    </source>
</evidence>
<keyword evidence="2" id="KW-1185">Reference proteome</keyword>
<comment type="caution">
    <text evidence="1">The sequence shown here is derived from an EMBL/GenBank/DDBJ whole genome shotgun (WGS) entry which is preliminary data.</text>
</comment>
<reference evidence="1" key="1">
    <citation type="submission" date="2023-04" db="EMBL/GenBank/DDBJ databases">
        <title>Candida boidinii NBRC 1967.</title>
        <authorList>
            <person name="Ichikawa N."/>
            <person name="Sato H."/>
            <person name="Tonouchi N."/>
        </authorList>
    </citation>
    <scope>NUCLEOTIDE SEQUENCE</scope>
    <source>
        <strain evidence="1">NBRC 1967</strain>
    </source>
</reference>
<accession>A0ACB5TQC2</accession>
<dbReference type="Proteomes" id="UP001165101">
    <property type="component" value="Unassembled WGS sequence"/>
</dbReference>
<evidence type="ECO:0000313" key="2">
    <source>
        <dbReference type="Proteomes" id="UP001165101"/>
    </source>
</evidence>
<protein>
    <submittedName>
        <fullName evidence="1">Unnamed protein product</fullName>
    </submittedName>
</protein>
<proteinExistence type="predicted"/>
<name>A0ACB5TQC2_CANBO</name>
<gene>
    <name evidence="1" type="ORF">Cboi01_000290000</name>
</gene>
<sequence>MILQFSNHFAYPDINISLNLNETDSKFNDEYINRTNINNLFIQINKDSNDDLEDTADLTVTSDLSVILNNGINSFKKSAITSGNGVIDFITLEGPHSYVNINLHDIHQIHNLNDQQEEYNVKIKDMGISIKDPNYTNELIKQFTNTSNDISLKNIDLYLNNEFNFNVESLITNFSINEFEFNSSLINLPILNLKDNKKNLKLLDKLNLRFNNFTLINSNESEIEILIDFQIFNFLNTNLGLLINENNNLKISLMVNETTVETNHLSDKVTLENLLGKYISGKESICLLGFTNDSISNNLKLSKSISSLKVPINIPIFKSGDGTDDKGGGDDGDGDGDGDEDGDGENKRAGGGFLIGSTMHLMSSQIEITMLNPFSNCEIMVTIIEARAKYKDTLLGYINEETVLVVPPGIYTTPRIPIKYDTSGVGSEILRKALNGELKVGVEAIFKIRLDNYELELLYAGSGVSTKIRL</sequence>
<dbReference type="EMBL" id="BSXV01001434">
    <property type="protein sequence ID" value="GME92825.1"/>
    <property type="molecule type" value="Genomic_DNA"/>
</dbReference>
<organism evidence="1 2">
    <name type="scientific">Candida boidinii</name>
    <name type="common">Yeast</name>
    <dbReference type="NCBI Taxonomy" id="5477"/>
    <lineage>
        <taxon>Eukaryota</taxon>
        <taxon>Fungi</taxon>
        <taxon>Dikarya</taxon>
        <taxon>Ascomycota</taxon>
        <taxon>Saccharomycotina</taxon>
        <taxon>Pichiomycetes</taxon>
        <taxon>Pichiales</taxon>
        <taxon>Pichiaceae</taxon>
        <taxon>Ogataea</taxon>
        <taxon>Ogataea/Candida clade</taxon>
    </lineage>
</organism>